<dbReference type="CDD" id="cd04301">
    <property type="entry name" value="NAT_SF"/>
    <property type="match status" value="1"/>
</dbReference>
<dbReference type="SUPFAM" id="SSF55729">
    <property type="entry name" value="Acyl-CoA N-acyltransferases (Nat)"/>
    <property type="match status" value="1"/>
</dbReference>
<evidence type="ECO:0000256" key="2">
    <source>
        <dbReference type="ARBA" id="ARBA00023315"/>
    </source>
</evidence>
<sequence>MTVRRAAGPHEYPRLVEIWRSAVDATHDFLAAEHRDEIESRLASDHFPQVDLYVAEREGVAVGFAGVSGTKLEMLFVEAGARGQGVGSALLSCVVAGGVAAVDVNEQNTRAVAFYRRRGFTVTGRSAVDDQGLPYPLLHLTL</sequence>
<comment type="caution">
    <text evidence="4">The sequence shown here is derived from an EMBL/GenBank/DDBJ whole genome shotgun (WGS) entry which is preliminary data.</text>
</comment>
<dbReference type="PANTHER" id="PTHR43800:SF1">
    <property type="entry name" value="PEPTIDYL-LYSINE N-ACETYLTRANSFERASE YJAB"/>
    <property type="match status" value="1"/>
</dbReference>
<reference evidence="4 5" key="1">
    <citation type="submission" date="2016-12" db="EMBL/GenBank/DDBJ databases">
        <title>The draft genome sequence of Actinophytocola xinjiangensis.</title>
        <authorList>
            <person name="Wang W."/>
            <person name="Yuan L."/>
        </authorList>
    </citation>
    <scope>NUCLEOTIDE SEQUENCE [LARGE SCALE GENOMIC DNA]</scope>
    <source>
        <strain evidence="4 5">CGMCC 4.4663</strain>
    </source>
</reference>
<dbReference type="InterPro" id="IPR016181">
    <property type="entry name" value="Acyl_CoA_acyltransferase"/>
</dbReference>
<evidence type="ECO:0000313" key="4">
    <source>
        <dbReference type="EMBL" id="OLF07208.1"/>
    </source>
</evidence>
<name>A0A7Z0WI52_9PSEU</name>
<dbReference type="Proteomes" id="UP000185696">
    <property type="component" value="Unassembled WGS sequence"/>
</dbReference>
<dbReference type="AlphaFoldDB" id="A0A7Z0WI52"/>
<dbReference type="PROSITE" id="PS51186">
    <property type="entry name" value="GNAT"/>
    <property type="match status" value="1"/>
</dbReference>
<evidence type="ECO:0000256" key="1">
    <source>
        <dbReference type="ARBA" id="ARBA00022679"/>
    </source>
</evidence>
<dbReference type="RefSeq" id="WP_075136151.1">
    <property type="nucleotide sequence ID" value="NZ_MSIF01000017.1"/>
</dbReference>
<proteinExistence type="predicted"/>
<dbReference type="NCBIfam" id="NF007807">
    <property type="entry name" value="PRK10514.1"/>
    <property type="match status" value="1"/>
</dbReference>
<dbReference type="InterPro" id="IPR000182">
    <property type="entry name" value="GNAT_dom"/>
</dbReference>
<keyword evidence="2" id="KW-0012">Acyltransferase</keyword>
<evidence type="ECO:0000259" key="3">
    <source>
        <dbReference type="PROSITE" id="PS51186"/>
    </source>
</evidence>
<keyword evidence="1 4" id="KW-0808">Transferase</keyword>
<accession>A0A7Z0WI52</accession>
<dbReference type="Gene3D" id="3.40.630.30">
    <property type="match status" value="1"/>
</dbReference>
<dbReference type="PANTHER" id="PTHR43800">
    <property type="entry name" value="PEPTIDYL-LYSINE N-ACETYLTRANSFERASE YJAB"/>
    <property type="match status" value="1"/>
</dbReference>
<dbReference type="Pfam" id="PF13508">
    <property type="entry name" value="Acetyltransf_7"/>
    <property type="match status" value="1"/>
</dbReference>
<dbReference type="OrthoDB" id="9788300at2"/>
<organism evidence="4 5">
    <name type="scientific">Actinophytocola xinjiangensis</name>
    <dbReference type="NCBI Taxonomy" id="485602"/>
    <lineage>
        <taxon>Bacteria</taxon>
        <taxon>Bacillati</taxon>
        <taxon>Actinomycetota</taxon>
        <taxon>Actinomycetes</taxon>
        <taxon>Pseudonocardiales</taxon>
        <taxon>Pseudonocardiaceae</taxon>
    </lineage>
</organism>
<dbReference type="EMBL" id="MSIF01000017">
    <property type="protein sequence ID" value="OLF07208.1"/>
    <property type="molecule type" value="Genomic_DNA"/>
</dbReference>
<keyword evidence="5" id="KW-1185">Reference proteome</keyword>
<gene>
    <name evidence="4" type="ORF">BLA60_28830</name>
</gene>
<protein>
    <submittedName>
        <fullName evidence="4">Acetyltransferase</fullName>
    </submittedName>
</protein>
<feature type="domain" description="N-acetyltransferase" evidence="3">
    <location>
        <begin position="1"/>
        <end position="142"/>
    </location>
</feature>
<dbReference type="GO" id="GO:0016747">
    <property type="term" value="F:acyltransferase activity, transferring groups other than amino-acyl groups"/>
    <property type="evidence" value="ECO:0007669"/>
    <property type="project" value="InterPro"/>
</dbReference>
<evidence type="ECO:0000313" key="5">
    <source>
        <dbReference type="Proteomes" id="UP000185696"/>
    </source>
</evidence>